<proteinExistence type="predicted"/>
<dbReference type="Proteomes" id="UP000734854">
    <property type="component" value="Unassembled WGS sequence"/>
</dbReference>
<name>A0A8J5B9G8_ZINOF</name>
<keyword evidence="2" id="KW-1185">Reference proteome</keyword>
<accession>A0A8J5B9G8</accession>
<dbReference type="AlphaFoldDB" id="A0A8J5B9G8"/>
<comment type="caution">
    <text evidence="1">The sequence shown here is derived from an EMBL/GenBank/DDBJ whole genome shotgun (WGS) entry which is preliminary data.</text>
</comment>
<evidence type="ECO:0000313" key="2">
    <source>
        <dbReference type="Proteomes" id="UP000734854"/>
    </source>
</evidence>
<protein>
    <submittedName>
        <fullName evidence="1">Uncharacterized protein</fullName>
    </submittedName>
</protein>
<gene>
    <name evidence="1" type="ORF">ZIOFF_075065</name>
</gene>
<evidence type="ECO:0000313" key="1">
    <source>
        <dbReference type="EMBL" id="KAG6467124.1"/>
    </source>
</evidence>
<sequence>MLEGRSGAQPGPAGQIRRPSRRICSLHSSGVLEGRSGGLPFAAWSSRADPAAQPPDVWPAQPYVVVQIRRATGSAVCSLVQPGRSGGLVFVALWGAVLARSFVRWAVTLHVLVPYVEDPNTPEETFFDDFLISHKDSDKIIFERLQKEFDAACCSNWRYM</sequence>
<reference evidence="1 2" key="1">
    <citation type="submission" date="2020-08" db="EMBL/GenBank/DDBJ databases">
        <title>Plant Genome Project.</title>
        <authorList>
            <person name="Zhang R.-G."/>
        </authorList>
    </citation>
    <scope>NUCLEOTIDE SEQUENCE [LARGE SCALE GENOMIC DNA]</scope>
    <source>
        <tissue evidence="1">Rhizome</tissue>
    </source>
</reference>
<dbReference type="EMBL" id="JACMSC010000087">
    <property type="protein sequence ID" value="KAG6467124.1"/>
    <property type="molecule type" value="Genomic_DNA"/>
</dbReference>
<organism evidence="1 2">
    <name type="scientific">Zingiber officinale</name>
    <name type="common">Ginger</name>
    <name type="synonym">Amomum zingiber</name>
    <dbReference type="NCBI Taxonomy" id="94328"/>
    <lineage>
        <taxon>Eukaryota</taxon>
        <taxon>Viridiplantae</taxon>
        <taxon>Streptophyta</taxon>
        <taxon>Embryophyta</taxon>
        <taxon>Tracheophyta</taxon>
        <taxon>Spermatophyta</taxon>
        <taxon>Magnoliopsida</taxon>
        <taxon>Liliopsida</taxon>
        <taxon>Zingiberales</taxon>
        <taxon>Zingiberaceae</taxon>
        <taxon>Zingiber</taxon>
    </lineage>
</organism>